<evidence type="ECO:0000313" key="7">
    <source>
        <dbReference type="Proteomes" id="UP000009084"/>
    </source>
</evidence>
<dbReference type="PROSITE" id="PS50896">
    <property type="entry name" value="LISH"/>
    <property type="match status" value="1"/>
</dbReference>
<feature type="compositionally biased region" description="Polar residues" evidence="5">
    <location>
        <begin position="450"/>
        <end position="467"/>
    </location>
</feature>
<dbReference type="PANTHER" id="PTHR45093">
    <property type="entry name" value="TRANSCRIPTION ACTIVATOR MSS11"/>
    <property type="match status" value="1"/>
</dbReference>
<dbReference type="EMBL" id="ACFW01000035">
    <property type="protein sequence ID" value="EER25779.1"/>
    <property type="molecule type" value="Genomic_DNA"/>
</dbReference>
<comment type="caution">
    <text evidence="6">The sequence shown here is derived from an EMBL/GenBank/DDBJ whole genome shotgun (WGS) entry which is preliminary data.</text>
</comment>
<sequence>MNQMNMQGMHPAGGPVGGIPMMNTGSSAPRSDPNANPNVSPDHTMVVQLNTYIYDYFLKRGYIDCARALVKDSNVPMNTAAPSKSGHRDGEVNGVDPNAMVTDSNDDAKPKIPDDLPRPNLNGDMQQTSFLFDWFNLFWDVFWAQRKKGKSTDAMQYLQHTQNILRLRDHQQNQLYRHSQMMPSQFNMRMGNGMMRTNMQKSLMQANAPNMTPQQLAQLQQNKAQLMHHQMQREHSDIEMNGHRPQSPSSVENAPSPSKRPRLDGTQVNGQQMTPNGRAQSQGMPGQPNQQTNNLLMQHGINPRNLTPAQIHSLQAQNPSVQAKSLQVYNQNLAMHHSRSAMNNQGMPNGLMNPGVMPNQGEVMPLHDGQGMLPMQDYYAPNGQMAQMRPGMQTPGGQAGGGNHALQDYQMQLMLLEQQNKRRLMMARQEQDNMARADGQPGMVQPNLAPGTSPQGSRTGASPNPNEQMKRGTPKLPQTGLPGSPNVGDNMGQSRGSPASMNFAGGQMPPEMGGAAFFSMKPEGVVGPNGMRPPSSNPAFSGPQMTQPMDAMARPQPPGTANRMPAGNWQQTPQGQPMIPQPQQPGQGPPGGTPQERNAMPPPQAPAAGAGGRAQPPSPQPGTIAPPTPQQANKPAPKTKKDTKDNARKVMKVNIRPTKAKGPANTGNTAATPSSEAEPPPTPTPSTPITPVHPNSFNKPGPNANAPQPTSAPAPQAIGQQPPPQPAQQAPQAQPPQPQQQQSQPQQQPQQDPNLPFGDMNLPDTNNYNLDFTTLDNPDILENFDFDTFLNTDDPTTFAFEPGLSYPADGVEAGAGETM</sequence>
<dbReference type="GO" id="GO:0005634">
    <property type="term" value="C:nucleus"/>
    <property type="evidence" value="ECO:0007669"/>
    <property type="project" value="UniProtKB-SubCell"/>
</dbReference>
<feature type="compositionally biased region" description="Basic and acidic residues" evidence="5">
    <location>
        <begin position="639"/>
        <end position="648"/>
    </location>
</feature>
<feature type="compositionally biased region" description="Polar residues" evidence="5">
    <location>
        <begin position="491"/>
        <end position="500"/>
    </location>
</feature>
<dbReference type="SMART" id="SM00667">
    <property type="entry name" value="LisH"/>
    <property type="match status" value="1"/>
</dbReference>
<gene>
    <name evidence="6" type="ORF">CPC735_042230</name>
</gene>
<dbReference type="VEuPathDB" id="FungiDB:CPC735_042230"/>
<keyword evidence="4" id="KW-0539">Nucleus</keyword>
<evidence type="ECO:0000256" key="3">
    <source>
        <dbReference type="ARBA" id="ARBA00023163"/>
    </source>
</evidence>
<dbReference type="PANTHER" id="PTHR45093:SF2">
    <property type="entry name" value="LISH DOMAIN-CONTAINING PROTEIN"/>
    <property type="match status" value="1"/>
</dbReference>
<evidence type="ECO:0000256" key="1">
    <source>
        <dbReference type="ARBA" id="ARBA00004123"/>
    </source>
</evidence>
<feature type="compositionally biased region" description="Basic and acidic residues" evidence="5">
    <location>
        <begin position="231"/>
        <end position="242"/>
    </location>
</feature>
<dbReference type="OrthoDB" id="5600002at2759"/>
<feature type="region of interest" description="Disordered" evidence="5">
    <location>
        <begin position="219"/>
        <end position="294"/>
    </location>
</feature>
<feature type="compositionally biased region" description="Pro residues" evidence="5">
    <location>
        <begin position="579"/>
        <end position="592"/>
    </location>
</feature>
<feature type="compositionally biased region" description="Pro residues" evidence="5">
    <location>
        <begin position="678"/>
        <end position="688"/>
    </location>
</feature>
<keyword evidence="3" id="KW-0804">Transcription</keyword>
<comment type="subcellular location">
    <subcellularLocation>
        <location evidence="1">Nucleus</location>
    </subcellularLocation>
</comment>
<keyword evidence="2" id="KW-0805">Transcription regulation</keyword>
<feature type="compositionally biased region" description="Low complexity" evidence="5">
    <location>
        <begin position="702"/>
        <end position="720"/>
    </location>
</feature>
<feature type="region of interest" description="Disordered" evidence="5">
    <location>
        <begin position="1"/>
        <end position="41"/>
    </location>
</feature>
<feature type="compositionally biased region" description="Low complexity" evidence="5">
    <location>
        <begin position="739"/>
        <end position="751"/>
    </location>
</feature>
<dbReference type="InterPro" id="IPR006594">
    <property type="entry name" value="LisH"/>
</dbReference>
<name>C5PAZ5_COCP7</name>
<evidence type="ECO:0000256" key="5">
    <source>
        <dbReference type="SAM" id="MobiDB-lite"/>
    </source>
</evidence>
<feature type="compositionally biased region" description="Polar residues" evidence="5">
    <location>
        <begin position="537"/>
        <end position="547"/>
    </location>
</feature>
<feature type="compositionally biased region" description="Pro residues" evidence="5">
    <location>
        <begin position="616"/>
        <end position="629"/>
    </location>
</feature>
<protein>
    <submittedName>
        <fullName evidence="6">Uncharacterized protein</fullName>
    </submittedName>
</protein>
<dbReference type="Proteomes" id="UP000009084">
    <property type="component" value="Unassembled WGS sequence"/>
</dbReference>
<feature type="compositionally biased region" description="Polar residues" evidence="5">
    <location>
        <begin position="244"/>
        <end position="256"/>
    </location>
</feature>
<dbReference type="HOGENOM" id="CLU_008468_0_0_1"/>
<feature type="compositionally biased region" description="Polar residues" evidence="5">
    <location>
        <begin position="23"/>
        <end position="41"/>
    </location>
</feature>
<feature type="region of interest" description="Disordered" evidence="5">
    <location>
        <begin position="431"/>
        <end position="508"/>
    </location>
</feature>
<organism evidence="6 7">
    <name type="scientific">Coccidioides posadasii (strain C735)</name>
    <name type="common">Valley fever fungus</name>
    <dbReference type="NCBI Taxonomy" id="222929"/>
    <lineage>
        <taxon>Eukaryota</taxon>
        <taxon>Fungi</taxon>
        <taxon>Dikarya</taxon>
        <taxon>Ascomycota</taxon>
        <taxon>Pezizomycotina</taxon>
        <taxon>Eurotiomycetes</taxon>
        <taxon>Eurotiomycetidae</taxon>
        <taxon>Onygenales</taxon>
        <taxon>Onygenaceae</taxon>
        <taxon>Coccidioides</taxon>
    </lineage>
</organism>
<feature type="region of interest" description="Disordered" evidence="5">
    <location>
        <begin position="524"/>
        <end position="765"/>
    </location>
</feature>
<dbReference type="AlphaFoldDB" id="C5PAZ5"/>
<evidence type="ECO:0000313" key="6">
    <source>
        <dbReference type="EMBL" id="EER25779.1"/>
    </source>
</evidence>
<feature type="compositionally biased region" description="Polar residues" evidence="5">
    <location>
        <begin position="266"/>
        <end position="294"/>
    </location>
</feature>
<accession>C5PAZ5</accession>
<evidence type="ECO:0000256" key="4">
    <source>
        <dbReference type="ARBA" id="ARBA00023242"/>
    </source>
</evidence>
<proteinExistence type="predicted"/>
<evidence type="ECO:0000256" key="2">
    <source>
        <dbReference type="ARBA" id="ARBA00023015"/>
    </source>
</evidence>
<reference evidence="6 7" key="1">
    <citation type="journal article" date="2009" name="Genome Res.">
        <title>Comparative genomic analyses of the human fungal pathogens Coccidioides and their relatives.</title>
        <authorList>
            <person name="Sharpton T.J."/>
            <person name="Stajich J.E."/>
            <person name="Rounsley S.D."/>
            <person name="Gardner M.J."/>
            <person name="Wortman J.R."/>
            <person name="Jordar V.S."/>
            <person name="Maiti R."/>
            <person name="Kodira C.D."/>
            <person name="Neafsey D.E."/>
            <person name="Zeng Q."/>
            <person name="Hung C.-Y."/>
            <person name="McMahan C."/>
            <person name="Muszewska A."/>
            <person name="Grynberg M."/>
            <person name="Mandel M.A."/>
            <person name="Kellner E.M."/>
            <person name="Barker B.M."/>
            <person name="Galgiani J.N."/>
            <person name="Orbach M.J."/>
            <person name="Kirkland T.N."/>
            <person name="Cole G.T."/>
            <person name="Henn M.R."/>
            <person name="Birren B.W."/>
            <person name="Taylor J.W."/>
        </authorList>
    </citation>
    <scope>NUCLEOTIDE SEQUENCE [LARGE SCALE GENOMIC DNA]</scope>
    <source>
        <strain evidence="7">C735</strain>
    </source>
</reference>